<organism evidence="1 2">
    <name type="scientific">Sphingobacterium suaedae</name>
    <dbReference type="NCBI Taxonomy" id="1686402"/>
    <lineage>
        <taxon>Bacteria</taxon>
        <taxon>Pseudomonadati</taxon>
        <taxon>Bacteroidota</taxon>
        <taxon>Sphingobacteriia</taxon>
        <taxon>Sphingobacteriales</taxon>
        <taxon>Sphingobacteriaceae</taxon>
        <taxon>Sphingobacterium</taxon>
    </lineage>
</organism>
<protein>
    <submittedName>
        <fullName evidence="1">Uncharacterized protein</fullName>
    </submittedName>
</protein>
<name>A0ABW5KIA8_9SPHI</name>
<evidence type="ECO:0000313" key="1">
    <source>
        <dbReference type="EMBL" id="MFD2547497.1"/>
    </source>
</evidence>
<keyword evidence="2" id="KW-1185">Reference proteome</keyword>
<dbReference type="RefSeq" id="WP_380902305.1">
    <property type="nucleotide sequence ID" value="NZ_JBHUEG010000007.1"/>
</dbReference>
<dbReference type="EMBL" id="JBHULR010000003">
    <property type="protein sequence ID" value="MFD2547497.1"/>
    <property type="molecule type" value="Genomic_DNA"/>
</dbReference>
<comment type="caution">
    <text evidence="1">The sequence shown here is derived from an EMBL/GenBank/DDBJ whole genome shotgun (WGS) entry which is preliminary data.</text>
</comment>
<evidence type="ECO:0000313" key="2">
    <source>
        <dbReference type="Proteomes" id="UP001597545"/>
    </source>
</evidence>
<gene>
    <name evidence="1" type="ORF">ACFSR5_07560</name>
</gene>
<reference evidence="2" key="1">
    <citation type="journal article" date="2019" name="Int. J. Syst. Evol. Microbiol.">
        <title>The Global Catalogue of Microorganisms (GCM) 10K type strain sequencing project: providing services to taxonomists for standard genome sequencing and annotation.</title>
        <authorList>
            <consortium name="The Broad Institute Genomics Platform"/>
            <consortium name="The Broad Institute Genome Sequencing Center for Infectious Disease"/>
            <person name="Wu L."/>
            <person name="Ma J."/>
        </authorList>
    </citation>
    <scope>NUCLEOTIDE SEQUENCE [LARGE SCALE GENOMIC DNA]</scope>
    <source>
        <strain evidence="2">KCTC 42662</strain>
    </source>
</reference>
<proteinExistence type="predicted"/>
<dbReference type="PROSITE" id="PS51257">
    <property type="entry name" value="PROKAR_LIPOPROTEIN"/>
    <property type="match status" value="1"/>
</dbReference>
<sequence length="141" mass="16013">MKQQTIMLWTICTLFLFGCHSIQKEEEKTGTAKSQRIEHALPTQKAPLVFERTKVEGKKDTLSFRIARPSNVHIDLEIPTNAGNIRINQVITPEGKIDGPFGKNYRDTLSTTGIYQIIIAESLMQEHPYVGPYRVEISVTR</sequence>
<accession>A0ABW5KIA8</accession>
<dbReference type="Proteomes" id="UP001597545">
    <property type="component" value="Unassembled WGS sequence"/>
</dbReference>